<evidence type="ECO:0000313" key="1">
    <source>
        <dbReference type="EMBL" id="SVC86488.1"/>
    </source>
</evidence>
<sequence length="25" mass="2688">SGSNSLLTGAFLFIKETPPLFGDYL</sequence>
<proteinExistence type="predicted"/>
<accession>A0A382QNG4</accession>
<feature type="non-terminal residue" evidence="1">
    <location>
        <position position="1"/>
    </location>
</feature>
<dbReference type="AlphaFoldDB" id="A0A382QNG4"/>
<dbReference type="EMBL" id="UINC01115448">
    <property type="protein sequence ID" value="SVC86488.1"/>
    <property type="molecule type" value="Genomic_DNA"/>
</dbReference>
<organism evidence="1">
    <name type="scientific">marine metagenome</name>
    <dbReference type="NCBI Taxonomy" id="408172"/>
    <lineage>
        <taxon>unclassified sequences</taxon>
        <taxon>metagenomes</taxon>
        <taxon>ecological metagenomes</taxon>
    </lineage>
</organism>
<name>A0A382QNG4_9ZZZZ</name>
<reference evidence="1" key="1">
    <citation type="submission" date="2018-05" db="EMBL/GenBank/DDBJ databases">
        <authorList>
            <person name="Lanie J.A."/>
            <person name="Ng W.-L."/>
            <person name="Kazmierczak K.M."/>
            <person name="Andrzejewski T.M."/>
            <person name="Davidsen T.M."/>
            <person name="Wayne K.J."/>
            <person name="Tettelin H."/>
            <person name="Glass J.I."/>
            <person name="Rusch D."/>
            <person name="Podicherti R."/>
            <person name="Tsui H.-C.T."/>
            <person name="Winkler M.E."/>
        </authorList>
    </citation>
    <scope>NUCLEOTIDE SEQUENCE</scope>
</reference>
<gene>
    <name evidence="1" type="ORF">METZ01_LOCUS339342</name>
</gene>
<protein>
    <submittedName>
        <fullName evidence="1">Uncharacterized protein</fullName>
    </submittedName>
</protein>